<dbReference type="CDD" id="cd04187">
    <property type="entry name" value="DPM1_like_bac"/>
    <property type="match status" value="1"/>
</dbReference>
<keyword evidence="4 7" id="KW-0812">Transmembrane</keyword>
<name>A0ABN8HD43_9LACO</name>
<evidence type="ECO:0000313" key="10">
    <source>
        <dbReference type="Proteomes" id="UP000838102"/>
    </source>
</evidence>
<sequence>MIIRQKVPRLGLILPAYNEQEVLKITLTKLRIIRSELVKSGAITADSFIMIVDDGSKDRTWALVNEYEATNPDIIGVKLSRNFGHQPALLAGMSEASKLADIVITLDADLQDNPEIIGQMVAKYHEGYEIVYAVRSSRQTDTWFKRNTALAFYKIAAWLGVDLIPNHADFRLMSKTSVAALMKLPERNLFLRAMVPLLGYPSTEVTYERGKRQAGQSKYPLKKMLTFAIDGITSFSVKPIRFLFDLGILVVGIAGIEIVYTIFEKMFGNPQSGWSSLMISIWLLGGINLIAIGVVGIYIGKIFTEVKQRPRFQIENVTGLKEPENQADISIYKSVNAN</sequence>
<feature type="transmembrane region" description="Helical" evidence="7">
    <location>
        <begin position="242"/>
        <end position="263"/>
    </location>
</feature>
<evidence type="ECO:0000256" key="5">
    <source>
        <dbReference type="ARBA" id="ARBA00022989"/>
    </source>
</evidence>
<evidence type="ECO:0000313" key="9">
    <source>
        <dbReference type="EMBL" id="CAH1855122.1"/>
    </source>
</evidence>
<evidence type="ECO:0000256" key="6">
    <source>
        <dbReference type="ARBA" id="ARBA00023136"/>
    </source>
</evidence>
<keyword evidence="6 7" id="KW-0472">Membrane</keyword>
<comment type="subcellular location">
    <subcellularLocation>
        <location evidence="1">Membrane</location>
        <topology evidence="1">Multi-pass membrane protein</topology>
    </subcellularLocation>
</comment>
<dbReference type="InterPro" id="IPR029044">
    <property type="entry name" value="Nucleotide-diphossugar_trans"/>
</dbReference>
<accession>A0ABN8HD43</accession>
<dbReference type="RefSeq" id="WP_248706394.1">
    <property type="nucleotide sequence ID" value="NZ_CAKOET010000004.1"/>
</dbReference>
<feature type="domain" description="Glycosyltransferase 2-like" evidence="8">
    <location>
        <begin position="13"/>
        <end position="178"/>
    </location>
</feature>
<protein>
    <submittedName>
        <fullName evidence="9">Glycosyltransferase YkoT</fullName>
        <ecNumber evidence="9">2.4.-.-</ecNumber>
    </submittedName>
</protein>
<evidence type="ECO:0000256" key="2">
    <source>
        <dbReference type="ARBA" id="ARBA00022676"/>
    </source>
</evidence>
<proteinExistence type="predicted"/>
<dbReference type="PANTHER" id="PTHR48090:SF1">
    <property type="entry name" value="PROPHAGE BACTOPRENOL GLUCOSYL TRANSFERASE HOMOLOG"/>
    <property type="match status" value="1"/>
</dbReference>
<organism evidence="9 10">
    <name type="scientific">Convivina praedatoris</name>
    <dbReference type="NCBI Taxonomy" id="2880963"/>
    <lineage>
        <taxon>Bacteria</taxon>
        <taxon>Bacillati</taxon>
        <taxon>Bacillota</taxon>
        <taxon>Bacilli</taxon>
        <taxon>Lactobacillales</taxon>
        <taxon>Lactobacillaceae</taxon>
        <taxon>Convivina</taxon>
    </lineage>
</organism>
<keyword evidence="10" id="KW-1185">Reference proteome</keyword>
<dbReference type="Proteomes" id="UP000838102">
    <property type="component" value="Unassembled WGS sequence"/>
</dbReference>
<dbReference type="SUPFAM" id="SSF53448">
    <property type="entry name" value="Nucleotide-diphospho-sugar transferases"/>
    <property type="match status" value="1"/>
</dbReference>
<dbReference type="EC" id="2.4.-.-" evidence="9"/>
<dbReference type="Gene3D" id="3.90.550.10">
    <property type="entry name" value="Spore Coat Polysaccharide Biosynthesis Protein SpsA, Chain A"/>
    <property type="match status" value="1"/>
</dbReference>
<dbReference type="PANTHER" id="PTHR48090">
    <property type="entry name" value="UNDECAPRENYL-PHOSPHATE 4-DEOXY-4-FORMAMIDO-L-ARABINOSE TRANSFERASE-RELATED"/>
    <property type="match status" value="1"/>
</dbReference>
<dbReference type="GO" id="GO:0016757">
    <property type="term" value="F:glycosyltransferase activity"/>
    <property type="evidence" value="ECO:0007669"/>
    <property type="project" value="UniProtKB-KW"/>
</dbReference>
<feature type="transmembrane region" description="Helical" evidence="7">
    <location>
        <begin position="275"/>
        <end position="299"/>
    </location>
</feature>
<evidence type="ECO:0000256" key="1">
    <source>
        <dbReference type="ARBA" id="ARBA00004141"/>
    </source>
</evidence>
<comment type="caution">
    <text evidence="9">The sequence shown here is derived from an EMBL/GenBank/DDBJ whole genome shotgun (WGS) entry which is preliminary data.</text>
</comment>
<dbReference type="EMBL" id="CAKOEU010000004">
    <property type="protein sequence ID" value="CAH1855122.1"/>
    <property type="molecule type" value="Genomic_DNA"/>
</dbReference>
<evidence type="ECO:0000256" key="4">
    <source>
        <dbReference type="ARBA" id="ARBA00022692"/>
    </source>
</evidence>
<evidence type="ECO:0000256" key="7">
    <source>
        <dbReference type="SAM" id="Phobius"/>
    </source>
</evidence>
<evidence type="ECO:0000259" key="8">
    <source>
        <dbReference type="Pfam" id="PF00535"/>
    </source>
</evidence>
<keyword evidence="3 9" id="KW-0808">Transferase</keyword>
<keyword evidence="5 7" id="KW-1133">Transmembrane helix</keyword>
<dbReference type="InterPro" id="IPR001173">
    <property type="entry name" value="Glyco_trans_2-like"/>
</dbReference>
<dbReference type="InterPro" id="IPR050256">
    <property type="entry name" value="Glycosyltransferase_2"/>
</dbReference>
<evidence type="ECO:0000256" key="3">
    <source>
        <dbReference type="ARBA" id="ARBA00022679"/>
    </source>
</evidence>
<gene>
    <name evidence="9" type="primary">ykoT</name>
    <name evidence="9" type="ORF">LMG032447_01015</name>
</gene>
<reference evidence="9" key="1">
    <citation type="submission" date="2022-03" db="EMBL/GenBank/DDBJ databases">
        <authorList>
            <person name="Hettiarachchi G."/>
        </authorList>
    </citation>
    <scope>NUCLEOTIDE SEQUENCE</scope>
    <source>
        <strain evidence="9">LMG 32447</strain>
    </source>
</reference>
<dbReference type="Pfam" id="PF00535">
    <property type="entry name" value="Glycos_transf_2"/>
    <property type="match status" value="1"/>
</dbReference>
<keyword evidence="2 9" id="KW-0328">Glycosyltransferase</keyword>